<dbReference type="GO" id="GO:0000139">
    <property type="term" value="C:Golgi membrane"/>
    <property type="evidence" value="ECO:0007669"/>
    <property type="project" value="TreeGrafter"/>
</dbReference>
<dbReference type="PANTHER" id="PTHR28077:SF1">
    <property type="entry name" value="INOSITOL PHOSPHORYLCERAMIDE SYNTHASE REGULATORY SUBUNIT KEI1"/>
    <property type="match status" value="1"/>
</dbReference>
<dbReference type="Proteomes" id="UP000232875">
    <property type="component" value="Unassembled WGS sequence"/>
</dbReference>
<feature type="transmembrane region" description="Helical" evidence="1">
    <location>
        <begin position="186"/>
        <end position="209"/>
    </location>
</feature>
<feature type="transmembrane region" description="Helical" evidence="1">
    <location>
        <begin position="58"/>
        <end position="77"/>
    </location>
</feature>
<name>A0A2N1J8L5_9BASI</name>
<evidence type="ECO:0000313" key="2">
    <source>
        <dbReference type="EMBL" id="PKI82901.1"/>
    </source>
</evidence>
<dbReference type="GO" id="GO:0070917">
    <property type="term" value="F:inositol phosphoceramide synthase regulator activity"/>
    <property type="evidence" value="ECO:0007669"/>
    <property type="project" value="InterPro"/>
</dbReference>
<organism evidence="2 3">
    <name type="scientific">Malassezia vespertilionis</name>
    <dbReference type="NCBI Taxonomy" id="2020962"/>
    <lineage>
        <taxon>Eukaryota</taxon>
        <taxon>Fungi</taxon>
        <taxon>Dikarya</taxon>
        <taxon>Basidiomycota</taxon>
        <taxon>Ustilaginomycotina</taxon>
        <taxon>Malasseziomycetes</taxon>
        <taxon>Malasseziales</taxon>
        <taxon>Malasseziaceae</taxon>
        <taxon>Malassezia</taxon>
    </lineage>
</organism>
<proteinExistence type="predicted"/>
<accession>A0A2N1J8L5</accession>
<dbReference type="OrthoDB" id="3338076at2759"/>
<feature type="transmembrane region" description="Helical" evidence="1">
    <location>
        <begin position="32"/>
        <end position="52"/>
    </location>
</feature>
<reference evidence="2 3" key="1">
    <citation type="submission" date="2017-10" db="EMBL/GenBank/DDBJ databases">
        <title>A novel species of cold-tolerant Malassezia isolated from bats.</title>
        <authorList>
            <person name="Lorch J.M."/>
            <person name="Palmer J.M."/>
            <person name="Vanderwolf K.J."/>
            <person name="Schmidt K.Z."/>
            <person name="Verant M.L."/>
            <person name="Weller T.J."/>
            <person name="Blehert D.S."/>
        </authorList>
    </citation>
    <scope>NUCLEOTIDE SEQUENCE [LARGE SCALE GENOMIC DNA]</scope>
    <source>
        <strain evidence="2 3">NWHC:44797-103</strain>
    </source>
</reference>
<dbReference type="InterPro" id="IPR013862">
    <property type="entry name" value="Kei1"/>
</dbReference>
<evidence type="ECO:0008006" key="4">
    <source>
        <dbReference type="Google" id="ProtNLM"/>
    </source>
</evidence>
<evidence type="ECO:0000313" key="3">
    <source>
        <dbReference type="Proteomes" id="UP000232875"/>
    </source>
</evidence>
<sequence length="271" mass="30758">MPRLYLRLPSSSLQSHFTSFIGLIDIKVGCQIFTLFSLFNKIAGIFGIIAIFQGGSLAQLSLYTYSIASIPVFIWGLREISDERANAVLRYAHVFILDHLISSGWTLLFALWWFIYAPHDGKPVTNSSHQAGLMDLIESLESEYRTAEEMTRFRHKEYNMSTPEGQQHAALRTQNAHEIWATERGFAAVVLVIGWLLKIYFALVLYSYALHLRHGTYWILPLSKSRTANAAHASYETVAHEDAEVMLDEGVDADELQEEGSMRMSEIRDAH</sequence>
<keyword evidence="1" id="KW-1133">Transmembrane helix</keyword>
<dbReference type="AlphaFoldDB" id="A0A2N1J8L5"/>
<feature type="transmembrane region" description="Helical" evidence="1">
    <location>
        <begin position="89"/>
        <end position="115"/>
    </location>
</feature>
<dbReference type="EMBL" id="KZ454993">
    <property type="protein sequence ID" value="PKI82901.1"/>
    <property type="molecule type" value="Genomic_DNA"/>
</dbReference>
<dbReference type="GO" id="GO:0070916">
    <property type="term" value="C:inositol phosphoceramide synthase complex"/>
    <property type="evidence" value="ECO:0007669"/>
    <property type="project" value="TreeGrafter"/>
</dbReference>
<dbReference type="PANTHER" id="PTHR28077">
    <property type="entry name" value="INOSITOL PHOSPHORYLCERAMIDE SYNTHASE REGULATORY SUBUNIT KEI1"/>
    <property type="match status" value="1"/>
</dbReference>
<gene>
    <name evidence="2" type="ORF">MVES_003320</name>
</gene>
<keyword evidence="1" id="KW-0812">Transmembrane</keyword>
<evidence type="ECO:0000256" key="1">
    <source>
        <dbReference type="SAM" id="Phobius"/>
    </source>
</evidence>
<protein>
    <recommendedName>
        <fullName evidence="4">DUF1753-domain-containing protein</fullName>
    </recommendedName>
</protein>
<dbReference type="STRING" id="2020962.A0A2N1J8L5"/>
<keyword evidence="3" id="KW-1185">Reference proteome</keyword>
<keyword evidence="1" id="KW-0472">Membrane</keyword>
<dbReference type="Pfam" id="PF08552">
    <property type="entry name" value="Kei1"/>
    <property type="match status" value="1"/>
</dbReference>
<dbReference type="GO" id="GO:0006673">
    <property type="term" value="P:inositol phosphoceramide metabolic process"/>
    <property type="evidence" value="ECO:0007669"/>
    <property type="project" value="InterPro"/>
</dbReference>